<organism evidence="1 2">
    <name type="scientific">Vararia minispora EC-137</name>
    <dbReference type="NCBI Taxonomy" id="1314806"/>
    <lineage>
        <taxon>Eukaryota</taxon>
        <taxon>Fungi</taxon>
        <taxon>Dikarya</taxon>
        <taxon>Basidiomycota</taxon>
        <taxon>Agaricomycotina</taxon>
        <taxon>Agaricomycetes</taxon>
        <taxon>Russulales</taxon>
        <taxon>Lachnocladiaceae</taxon>
        <taxon>Vararia</taxon>
    </lineage>
</organism>
<name>A0ACB8QTG7_9AGAM</name>
<gene>
    <name evidence="1" type="ORF">K488DRAFT_83679</name>
</gene>
<dbReference type="EMBL" id="MU273495">
    <property type="protein sequence ID" value="KAI0034726.1"/>
    <property type="molecule type" value="Genomic_DNA"/>
</dbReference>
<reference evidence="1" key="1">
    <citation type="submission" date="2021-02" db="EMBL/GenBank/DDBJ databases">
        <authorList>
            <consortium name="DOE Joint Genome Institute"/>
            <person name="Ahrendt S."/>
            <person name="Looney B.P."/>
            <person name="Miyauchi S."/>
            <person name="Morin E."/>
            <person name="Drula E."/>
            <person name="Courty P.E."/>
            <person name="Chicoki N."/>
            <person name="Fauchery L."/>
            <person name="Kohler A."/>
            <person name="Kuo A."/>
            <person name="Labutti K."/>
            <person name="Pangilinan J."/>
            <person name="Lipzen A."/>
            <person name="Riley R."/>
            <person name="Andreopoulos W."/>
            <person name="He G."/>
            <person name="Johnson J."/>
            <person name="Barry K.W."/>
            <person name="Grigoriev I.V."/>
            <person name="Nagy L."/>
            <person name="Hibbett D."/>
            <person name="Henrissat B."/>
            <person name="Matheny P.B."/>
            <person name="Labbe J."/>
            <person name="Martin F."/>
        </authorList>
    </citation>
    <scope>NUCLEOTIDE SEQUENCE</scope>
    <source>
        <strain evidence="1">EC-137</strain>
    </source>
</reference>
<proteinExistence type="predicted"/>
<reference evidence="1" key="2">
    <citation type="journal article" date="2022" name="New Phytol.">
        <title>Evolutionary transition to the ectomycorrhizal habit in the genomes of a hyperdiverse lineage of mushroom-forming fungi.</title>
        <authorList>
            <person name="Looney B."/>
            <person name="Miyauchi S."/>
            <person name="Morin E."/>
            <person name="Drula E."/>
            <person name="Courty P.E."/>
            <person name="Kohler A."/>
            <person name="Kuo A."/>
            <person name="LaButti K."/>
            <person name="Pangilinan J."/>
            <person name="Lipzen A."/>
            <person name="Riley R."/>
            <person name="Andreopoulos W."/>
            <person name="He G."/>
            <person name="Johnson J."/>
            <person name="Nolan M."/>
            <person name="Tritt A."/>
            <person name="Barry K.W."/>
            <person name="Grigoriev I.V."/>
            <person name="Nagy L.G."/>
            <person name="Hibbett D."/>
            <person name="Henrissat B."/>
            <person name="Matheny P.B."/>
            <person name="Labbe J."/>
            <person name="Martin F.M."/>
        </authorList>
    </citation>
    <scope>NUCLEOTIDE SEQUENCE</scope>
    <source>
        <strain evidence="1">EC-137</strain>
    </source>
</reference>
<dbReference type="Proteomes" id="UP000814128">
    <property type="component" value="Unassembled WGS sequence"/>
</dbReference>
<sequence>MPEGEQESPRLLSASLSSASYLVLLQLFSRICTFILNQILVRLASPQTFGTASIQFELLLSTILFLSREGVRNAVLRSAPGKASQGQLVTNISLLPVVFGIPASCIFSIIYITTSPAATRSQPYFVPSVATYAVAAAIELASEPLYIRAQNDFRFDVRVRAEGIAVFTKSTVTFLVLALGRPEWALLAFAAGQAGYGLATLGIFLIAYGVREHYNFQKVIITNKENKQTTTFDPELLRLARAMTVQSFVKHFLTEGDKFLVSWLSPLEDQGGYAIASNYGSLVARIVFQPIEETSRVFFSKAFALAKDGGEDAHNALQTAGSLLMTLLLASMHLFLLLATFAPPYLPLAMSIFLPQRYLATSAPKILGAYIYYIPIMAFNGILEAFFASACTPADLRKQSTMMAAATAGFVATSVMFSRGLDMGDVGLIWANICNLGARALYAWTFARGYFTKSGFPRAVVPSLAMPPAHVLSVFAVAASVTRWSAHRNADAPLSIMAQKAHLSTGVVCVFACIAACFIFQRARLAEMTRALRSR</sequence>
<accession>A0ACB8QTG7</accession>
<evidence type="ECO:0000313" key="1">
    <source>
        <dbReference type="EMBL" id="KAI0034726.1"/>
    </source>
</evidence>
<comment type="caution">
    <text evidence="1">The sequence shown here is derived from an EMBL/GenBank/DDBJ whole genome shotgun (WGS) entry which is preliminary data.</text>
</comment>
<protein>
    <submittedName>
        <fullName evidence="1">Rft-1-domain-containing protein</fullName>
    </submittedName>
</protein>
<evidence type="ECO:0000313" key="2">
    <source>
        <dbReference type="Proteomes" id="UP000814128"/>
    </source>
</evidence>
<keyword evidence="2" id="KW-1185">Reference proteome</keyword>